<dbReference type="Pfam" id="PF04991">
    <property type="entry name" value="LicD"/>
    <property type="match status" value="1"/>
</dbReference>
<dbReference type="EMBL" id="AY145033">
    <property type="protein sequence ID" value="AAO32595.1"/>
    <property type="molecule type" value="Genomic_DNA"/>
</dbReference>
<evidence type="ECO:0000256" key="5">
    <source>
        <dbReference type="SAM" id="Phobius"/>
    </source>
</evidence>
<evidence type="ECO:0000256" key="1">
    <source>
        <dbReference type="ARBA" id="ARBA00004167"/>
    </source>
</evidence>
<keyword evidence="4 5" id="KW-0472">Membrane</keyword>
<evidence type="ECO:0000256" key="3">
    <source>
        <dbReference type="ARBA" id="ARBA00022989"/>
    </source>
</evidence>
<organism evidence="7">
    <name type="scientific">Lachancea kluyveri</name>
    <name type="common">Yeast</name>
    <name type="synonym">Saccharomyces kluyveri</name>
    <dbReference type="NCBI Taxonomy" id="4934"/>
    <lineage>
        <taxon>Eukaryota</taxon>
        <taxon>Fungi</taxon>
        <taxon>Dikarya</taxon>
        <taxon>Ascomycota</taxon>
        <taxon>Saccharomycotina</taxon>
        <taxon>Saccharomycetes</taxon>
        <taxon>Saccharomycetales</taxon>
        <taxon>Saccharomycetaceae</taxon>
        <taxon>Lachancea</taxon>
    </lineage>
</organism>
<dbReference type="InterPro" id="IPR007074">
    <property type="entry name" value="LicD/FKTN/FKRP_NTP_transf"/>
</dbReference>
<evidence type="ECO:0000256" key="2">
    <source>
        <dbReference type="ARBA" id="ARBA00022692"/>
    </source>
</evidence>
<sequence>MRWINRFFPSFSSQRLTSRQKQNLSAKSLLRVFHYRRYGIWVYLLILVTFTFIIHTFYLLHNEDKGGVFGSIVDLYSSKIINGKQGRDFKDLYSKLKYDTSFKYPRPYSLDDDLLTIQIGPDRGKVVTELDELSFYDSDPRLSWSVYLDNLLDKYKENGDTLPFSWYDWADFHDLNKLFSLKKTNLTCDFFFEVVFSKDKLHEVEEELGEPLFTFARENYEINAWYQKVLRLSDRKVFKVLGKHCKTDEELGIFTSDPANRKFSLGFWVVDLFDKLRPEVYKLHARNYVLSTVGHPLSLTIMQSDKSSYQFYVEQKDRKNMLQSGMLKEFMNKRDRAGEERTIDHLAYFQKFLDSEFASSHKVIVKELSEDEAQVFEKDLVYLKESDFEFNAVEKIDELEQRKDQLSRHEKAYLESLKYSINTHPAFAPKYFQEPGGIVQFQNLGRHHDKKFFNGAFITDPYELQLRLNSLIRNFQKFTKANGLVSWLAHGTLYSYIYNGQTFPWDNDLDLQMPIRHLHLLAQYFNQSLILEDPSEGNGRYLVEIGSSITTRVNGNGRNNIDARFIDIDSGLYVDITGLSVSSALLSDKFRDYYIKKKGSVDEKNLHKNPNLIEGETDLSLQDLNVKIANDVKYSTADKNFVKRLIDAETRTLSRSNSPQKQMSPEQRYNTNHQLGLYNCRNNHFVQFDMVSPLLNTFYHGVPVLVPNRQITLLKNEYKVPLKYGFIT</sequence>
<dbReference type="PANTHER" id="PTHR15407">
    <property type="entry name" value="FUKUTIN-RELATED"/>
    <property type="match status" value="1"/>
</dbReference>
<feature type="non-terminal residue" evidence="7">
    <location>
        <position position="728"/>
    </location>
</feature>
<evidence type="ECO:0000313" key="7">
    <source>
        <dbReference type="EMBL" id="AAO32595.1"/>
    </source>
</evidence>
<protein>
    <submittedName>
        <fullName evidence="7">MNN4</fullName>
    </submittedName>
</protein>
<evidence type="ECO:0000259" key="6">
    <source>
        <dbReference type="Pfam" id="PF04991"/>
    </source>
</evidence>
<keyword evidence="3 5" id="KW-1133">Transmembrane helix</keyword>
<dbReference type="PANTHER" id="PTHR15407:SF28">
    <property type="entry name" value="RIBITOL-5-PHOSPHATE TRANSFERASE FKTN"/>
    <property type="match status" value="1"/>
</dbReference>
<feature type="domain" description="LicD/FKTN/FKRP nucleotidyltransferase" evidence="6">
    <location>
        <begin position="479"/>
        <end position="719"/>
    </location>
</feature>
<dbReference type="AlphaFoldDB" id="Q875N6"/>
<comment type="subcellular location">
    <subcellularLocation>
        <location evidence="1">Membrane</location>
        <topology evidence="1">Single-pass membrane protein</topology>
    </subcellularLocation>
</comment>
<proteinExistence type="predicted"/>
<reference evidence="7" key="2">
    <citation type="journal article" date="2003" name="Nature">
        <title>Yeast genome duplication was followed by asynchronous differentiation of duplicated genes.</title>
        <authorList>
            <person name="Langkjaer R.B."/>
            <person name="Cliften P.F."/>
            <person name="Johnston M."/>
            <person name="Piskur J."/>
        </authorList>
    </citation>
    <scope>NUCLEOTIDE SEQUENCE</scope>
    <source>
        <strain evidence="7">CBS3082</strain>
    </source>
</reference>
<accession>Q875N6</accession>
<reference evidence="7" key="1">
    <citation type="submission" date="2002-08" db="EMBL/GenBank/DDBJ databases">
        <authorList>
            <person name="Langkjaer R.B."/>
            <person name="Cliften P.F."/>
            <person name="Johnston M."/>
            <person name="Piskur J."/>
        </authorList>
    </citation>
    <scope>NUCLEOTIDE SEQUENCE</scope>
    <source>
        <strain evidence="7">CBS3082</strain>
    </source>
</reference>
<keyword evidence="2 5" id="KW-0812">Transmembrane</keyword>
<evidence type="ECO:0000256" key="4">
    <source>
        <dbReference type="ARBA" id="ARBA00023136"/>
    </source>
</evidence>
<dbReference type="GO" id="GO:0009100">
    <property type="term" value="P:glycoprotein metabolic process"/>
    <property type="evidence" value="ECO:0007669"/>
    <property type="project" value="UniProtKB-ARBA"/>
</dbReference>
<dbReference type="GO" id="GO:0016020">
    <property type="term" value="C:membrane"/>
    <property type="evidence" value="ECO:0007669"/>
    <property type="project" value="UniProtKB-SubCell"/>
</dbReference>
<dbReference type="InterPro" id="IPR009644">
    <property type="entry name" value="FKTN/MNN4/W02B3.4-1"/>
</dbReference>
<name>Q875N6_LACKL</name>
<feature type="transmembrane region" description="Helical" evidence="5">
    <location>
        <begin position="40"/>
        <end position="60"/>
    </location>
</feature>